<feature type="transmembrane region" description="Helical" evidence="1">
    <location>
        <begin position="58"/>
        <end position="77"/>
    </location>
</feature>
<proteinExistence type="predicted"/>
<keyword evidence="3" id="KW-1185">Reference proteome</keyword>
<dbReference type="EMBL" id="JZWI01000049">
    <property type="protein sequence ID" value="KLN52601.1"/>
    <property type="molecule type" value="Genomic_DNA"/>
</dbReference>
<dbReference type="RefSeq" id="WP_047787376.1">
    <property type="nucleotide sequence ID" value="NZ_JZWI01000049.1"/>
</dbReference>
<evidence type="ECO:0000313" key="2">
    <source>
        <dbReference type="EMBL" id="KLN52601.1"/>
    </source>
</evidence>
<reference evidence="2 3" key="1">
    <citation type="submission" date="2015-03" db="EMBL/GenBank/DDBJ databases">
        <title>Genome sequence of Variovorax paradoxus TBEA6.</title>
        <authorList>
            <person name="Poehlein A."/>
            <person name="Schuldes J."/>
            <person name="Wuebbeler J.H."/>
            <person name="Hiessl S."/>
            <person name="Steinbuechel A."/>
            <person name="Daniel R."/>
        </authorList>
    </citation>
    <scope>NUCLEOTIDE SEQUENCE [LARGE SCALE GENOMIC DNA]</scope>
    <source>
        <strain evidence="2 3">TBEA6</strain>
    </source>
</reference>
<organism evidence="2 3">
    <name type="scientific">Variovorax paradoxus</name>
    <dbReference type="NCBI Taxonomy" id="34073"/>
    <lineage>
        <taxon>Bacteria</taxon>
        <taxon>Pseudomonadati</taxon>
        <taxon>Pseudomonadota</taxon>
        <taxon>Betaproteobacteria</taxon>
        <taxon>Burkholderiales</taxon>
        <taxon>Comamonadaceae</taxon>
        <taxon>Variovorax</taxon>
    </lineage>
</organism>
<dbReference type="Proteomes" id="UP000035170">
    <property type="component" value="Unassembled WGS sequence"/>
</dbReference>
<gene>
    <name evidence="2" type="ORF">VPARA_63050</name>
</gene>
<feature type="transmembrane region" description="Helical" evidence="1">
    <location>
        <begin position="89"/>
        <end position="111"/>
    </location>
</feature>
<comment type="caution">
    <text evidence="2">The sequence shown here is derived from an EMBL/GenBank/DDBJ whole genome shotgun (WGS) entry which is preliminary data.</text>
</comment>
<evidence type="ECO:0000256" key="1">
    <source>
        <dbReference type="SAM" id="Phobius"/>
    </source>
</evidence>
<evidence type="ECO:0000313" key="3">
    <source>
        <dbReference type="Proteomes" id="UP000035170"/>
    </source>
</evidence>
<dbReference type="AlphaFoldDB" id="A0A0H2LSC3"/>
<protein>
    <recommendedName>
        <fullName evidence="4">Transmembrane protein</fullName>
    </recommendedName>
</protein>
<keyword evidence="1" id="KW-1133">Transmembrane helix</keyword>
<name>A0A0H2LSC3_VARPD</name>
<keyword evidence="1" id="KW-0812">Transmembrane</keyword>
<dbReference type="PATRIC" id="fig|34073.19.peg.6488"/>
<feature type="transmembrane region" description="Helical" evidence="1">
    <location>
        <begin position="33"/>
        <end position="51"/>
    </location>
</feature>
<evidence type="ECO:0008006" key="4">
    <source>
        <dbReference type="Google" id="ProtNLM"/>
    </source>
</evidence>
<keyword evidence="1" id="KW-0472">Membrane</keyword>
<feature type="transmembrane region" description="Helical" evidence="1">
    <location>
        <begin position="132"/>
        <end position="152"/>
    </location>
</feature>
<accession>A0A0H2LSC3</accession>
<feature type="transmembrane region" description="Helical" evidence="1">
    <location>
        <begin position="158"/>
        <end position="176"/>
    </location>
</feature>
<sequence>MSRWRLALLLLVGVAYAGLSHWMMLFHPTEPWAVVVLLGPLWLAAMGFAASKFGRWGFAAALLLGIGGFALVFLGEAGDTNRLYVFQHVAINGLLCGWFGASLRGPGLPLITQFAQRVHPLKGHMLAYTTQLTRIWTVYFALVVVSSIVVYLTLPFSAWSLLANVLTPLSVTLLFVGEHLVRYRLHPEFERTRLIDAVRAFQGASPVDHSSGGR</sequence>